<sequence>MFNRLFVIAAMLLLALGGASSTMAATAQDQVSERGIDRPGMDFKNFEIPPPAPQTFGNEESRCRESCQADAACRAWTIVKPGVQGAQARCWHKNGIPKPVSNGCCTSGVVVKPVEQVTDRPGGDYKNFDLNAADFNACRSACQSDQTCRGWTYVKPGVQGPKARCWLKNVLPAAFQNDCCVSGEPDRFVPPH</sequence>
<dbReference type="EMBL" id="OY288114">
    <property type="protein sequence ID" value="CAJ0872739.1"/>
    <property type="molecule type" value="Genomic_DNA"/>
</dbReference>
<reference evidence="2" key="1">
    <citation type="submission" date="2023-07" db="EMBL/GenBank/DDBJ databases">
        <authorList>
            <person name="Pelsma A.J. K."/>
        </authorList>
    </citation>
    <scope>NUCLEOTIDE SEQUENCE</scope>
</reference>
<feature type="domain" description="Apple" evidence="1">
    <location>
        <begin position="36"/>
        <end position="91"/>
    </location>
</feature>
<dbReference type="Gene3D" id="3.50.4.10">
    <property type="entry name" value="Hepatocyte Growth Factor"/>
    <property type="match status" value="2"/>
</dbReference>
<evidence type="ECO:0000259" key="1">
    <source>
        <dbReference type="Pfam" id="PF14295"/>
    </source>
</evidence>
<dbReference type="InterPro" id="IPR003609">
    <property type="entry name" value="Pan_app"/>
</dbReference>
<feature type="domain" description="Apple" evidence="1">
    <location>
        <begin position="118"/>
        <end position="168"/>
    </location>
</feature>
<organism evidence="2">
    <name type="scientific">freshwater sediment metagenome</name>
    <dbReference type="NCBI Taxonomy" id="556182"/>
    <lineage>
        <taxon>unclassified sequences</taxon>
        <taxon>metagenomes</taxon>
        <taxon>ecological metagenomes</taxon>
    </lineage>
</organism>
<protein>
    <recommendedName>
        <fullName evidence="1">Apple domain-containing protein</fullName>
    </recommendedName>
</protein>
<accession>A0AA48RDL2</accession>
<dbReference type="Pfam" id="PF14295">
    <property type="entry name" value="PAN_4"/>
    <property type="match status" value="2"/>
</dbReference>
<name>A0AA48RDL2_9ZZZZ</name>
<gene>
    <name evidence="2" type="ORF">AMST5_02445</name>
</gene>
<evidence type="ECO:0000313" key="2">
    <source>
        <dbReference type="EMBL" id="CAJ0872739.1"/>
    </source>
</evidence>
<proteinExistence type="predicted"/>
<dbReference type="AlphaFoldDB" id="A0AA48RDL2"/>